<proteinExistence type="predicted"/>
<dbReference type="EMBL" id="UOFI01000069">
    <property type="protein sequence ID" value="VAW65802.1"/>
    <property type="molecule type" value="Genomic_DNA"/>
</dbReference>
<protein>
    <recommendedName>
        <fullName evidence="2">Regulatory protein, RpfE type</fullName>
    </recommendedName>
</protein>
<reference evidence="1" key="1">
    <citation type="submission" date="2018-06" db="EMBL/GenBank/DDBJ databases">
        <authorList>
            <person name="Zhirakovskaya E."/>
        </authorList>
    </citation>
    <scope>NUCLEOTIDE SEQUENCE</scope>
</reference>
<evidence type="ECO:0000313" key="1">
    <source>
        <dbReference type="EMBL" id="VAW65802.1"/>
    </source>
</evidence>
<accession>A0A3B0XRI4</accession>
<organism evidence="1">
    <name type="scientific">hydrothermal vent metagenome</name>
    <dbReference type="NCBI Taxonomy" id="652676"/>
    <lineage>
        <taxon>unclassified sequences</taxon>
        <taxon>metagenomes</taxon>
        <taxon>ecological metagenomes</taxon>
    </lineage>
</organism>
<name>A0A3B0XRI4_9ZZZZ</name>
<gene>
    <name evidence="1" type="ORF">MNBD_GAMMA09-3299</name>
</gene>
<evidence type="ECO:0008006" key="2">
    <source>
        <dbReference type="Google" id="ProtNLM"/>
    </source>
</evidence>
<dbReference type="AlphaFoldDB" id="A0A3B0XRI4"/>
<sequence length="341" mass="39125">MNNIDLVVPGLLGPFPDQIPGYIQQQLLQPEFRLINQWLSRAKTGGLPVTSFYETLVYLIHPSNKLTLCQLSAQYDGIDISQGYYYRVDPVHFKAESDHAVLLGAGLLLPELYETHDLIASFNAHFLEDKISLHATDPNRWYLKCDRALELEFNALDYSLGRDIKHFMPTGKDALWWRKIINEAQMLFFQHEINQSREAKGQLGINGLWLWDMTFDNYQTRKNTHSSQQLVANDAFAAALAKQAGLLVEPVTDVDAIKKNSTVVLDQLYESVCYADVDAWFQALKCFCNESFPYITNQLKTGEIDELNIFPCDGRELKIKRMSLLKFWKPSKPLYKHISVL</sequence>